<dbReference type="EMBL" id="AEGR01000018">
    <property type="protein sequence ID" value="EGI78350.1"/>
    <property type="molecule type" value="Genomic_DNA"/>
</dbReference>
<dbReference type="PANTHER" id="PTHR33490:SF7">
    <property type="entry name" value="BLR2979 PROTEIN"/>
    <property type="match status" value="1"/>
</dbReference>
<accession>F3KPA9</accession>
<sequence>MDLHITHETRYDYASTVELAQHIAYLRPPDTPWQTVLEHQLTVETGMGEDSPRPTPTGPDAWSVDVYGNHRAFFALDRPHNLLRVTALSALITRAPHPTASTLSTVTWEALRDQYRYQARATWQSAAEFSFSSPRAPRHEAFAAYARPSFTPGRPALQAARELMTRIHADFQYQTHSTEVHTPALTALEMRQGVCQDFAHIMLACLRSVGLAARYVSGYLLTTPPPGRPRLIGSDASHAWVSLWLPDLRSEEDDQVSKANEESARGGWYDLDPTNARDGWGTPGEDYVTLATGRDYADVPPLRGVIHGGGTHGLHVAVTVAPQDELAALTSPAQATAV</sequence>
<dbReference type="Pfam" id="PF08379">
    <property type="entry name" value="Bact_transglu_N"/>
    <property type="match status" value="1"/>
</dbReference>
<dbReference type="Pfam" id="PF01841">
    <property type="entry name" value="Transglut_core"/>
    <property type="match status" value="1"/>
</dbReference>
<dbReference type="Proteomes" id="UP000016368">
    <property type="component" value="Unassembled WGS sequence"/>
</dbReference>
<evidence type="ECO:0000313" key="2">
    <source>
        <dbReference type="EMBL" id="EGI78350.1"/>
    </source>
</evidence>
<protein>
    <submittedName>
        <fullName evidence="2">Transglutaminase-like protein</fullName>
    </submittedName>
</protein>
<dbReference type="InterPro" id="IPR002931">
    <property type="entry name" value="Transglutaminase-like"/>
</dbReference>
<organism evidence="2 3">
    <name type="scientific">Hylemonella gracilis ATCC 19624</name>
    <dbReference type="NCBI Taxonomy" id="887062"/>
    <lineage>
        <taxon>Bacteria</taxon>
        <taxon>Pseudomonadati</taxon>
        <taxon>Pseudomonadota</taxon>
        <taxon>Betaproteobacteria</taxon>
        <taxon>Burkholderiales</taxon>
        <taxon>Comamonadaceae</taxon>
        <taxon>Hylemonella</taxon>
    </lineage>
</organism>
<dbReference type="PANTHER" id="PTHR33490">
    <property type="entry name" value="BLR5614 PROTEIN-RELATED"/>
    <property type="match status" value="1"/>
</dbReference>
<dbReference type="SMART" id="SM00460">
    <property type="entry name" value="TGc"/>
    <property type="match status" value="1"/>
</dbReference>
<dbReference type="SUPFAM" id="SSF54001">
    <property type="entry name" value="Cysteine proteinases"/>
    <property type="match status" value="1"/>
</dbReference>
<dbReference type="InterPro" id="IPR038765">
    <property type="entry name" value="Papain-like_cys_pep_sf"/>
</dbReference>
<dbReference type="OrthoDB" id="5438043at2"/>
<dbReference type="RefSeq" id="WP_006296235.1">
    <property type="nucleotide sequence ID" value="NZ_AEGR01000018.1"/>
</dbReference>
<gene>
    <name evidence="2" type="ORF">HGR_01332</name>
</gene>
<dbReference type="STRING" id="887062.HGR_01332"/>
<proteinExistence type="predicted"/>
<name>F3KPA9_9BURK</name>
<dbReference type="eggNOG" id="COG1305">
    <property type="taxonomic scope" value="Bacteria"/>
</dbReference>
<reference evidence="2 3" key="1">
    <citation type="journal article" date="2011" name="EMBO J.">
        <title>Structural diversity of bacterial flagellar motors.</title>
        <authorList>
            <person name="Chen S."/>
            <person name="Beeby M."/>
            <person name="Murphy G.E."/>
            <person name="Leadbetter J.R."/>
            <person name="Hendrixson D.R."/>
            <person name="Briegel A."/>
            <person name="Li Z."/>
            <person name="Shi J."/>
            <person name="Tocheva E.I."/>
            <person name="Muller A."/>
            <person name="Dobro M.J."/>
            <person name="Jensen G.J."/>
        </authorList>
    </citation>
    <scope>NUCLEOTIDE SEQUENCE [LARGE SCALE GENOMIC DNA]</scope>
    <source>
        <strain evidence="2 3">ATCC 19624</strain>
    </source>
</reference>
<keyword evidence="3" id="KW-1185">Reference proteome</keyword>
<dbReference type="Gene3D" id="3.10.620.30">
    <property type="match status" value="1"/>
</dbReference>
<evidence type="ECO:0000313" key="3">
    <source>
        <dbReference type="Proteomes" id="UP000016368"/>
    </source>
</evidence>
<evidence type="ECO:0000259" key="1">
    <source>
        <dbReference type="SMART" id="SM00460"/>
    </source>
</evidence>
<feature type="domain" description="Transglutaminase-like" evidence="1">
    <location>
        <begin position="187"/>
        <end position="275"/>
    </location>
</feature>
<comment type="caution">
    <text evidence="2">The sequence shown here is derived from an EMBL/GenBank/DDBJ whole genome shotgun (WGS) entry which is preliminary data.</text>
</comment>
<dbReference type="AlphaFoldDB" id="F3KPA9"/>
<dbReference type="InterPro" id="IPR013589">
    <property type="entry name" value="Bac_transglu_N"/>
</dbReference>